<evidence type="ECO:0000256" key="1">
    <source>
        <dbReference type="SAM" id="MobiDB-lite"/>
    </source>
</evidence>
<dbReference type="Pfam" id="PF01603">
    <property type="entry name" value="B56"/>
    <property type="match status" value="1"/>
</dbReference>
<dbReference type="Gene3D" id="1.25.10.10">
    <property type="entry name" value="Leucine-rich Repeat Variant"/>
    <property type="match status" value="1"/>
</dbReference>
<protein>
    <submittedName>
        <fullName evidence="2">Serine/threonine-protein phosphatase 2A 56 kDa regulatory subunit delta isoform</fullName>
    </submittedName>
</protein>
<sequence>MKPTEPSDAPPRAQTHAGSPQEQGLPKTVSVHRLKNAPANSVPVKSSPARPSSSRFHGEHPQTWQALPLFSGKFPKVADTDRPALFIKKLELCSIVFDFSDSASNTRYKEAKQRHLVDLVEHISTNRGVVTEQVYPVVFSMVNPAGEQFDPDDDDPVLEVAWPHLQIVYEFFLRFIESPDFDSGIARNYIDQKFIQELLQLFDSEDPREREYLKTTLHRMYGKFLHLRAFIRRSINHIFLYFIYENERHHGIAELLEILGSIINGFALPLKEEHQTFLAKVLLPLHKTKSLILYYQQLSYCTIQFLEKDPRLTGTVVRGLLKFWPKVNSPKEVMFLNELEEILAATDDEHFGAVCVPVFKQIARCMASPHFQVADRALGFWRNECLVELISRHRATILPIVFPVLMQHSRSHWHRNVHQQMYSTLQFFIDEDPELYDRCAQQAKEQRQAERVRARAHEMMWQEVQDVAEGSRIQRPTGGLLAQHHRSNPASLLTLHGLGSPGASLSSPTHSFSESLDSGEDDSDLLHGLTEGDGGTEDDPTAGPAHPFRRRKSVLPIDEQVLRELSKYRGPETVVSMDLDVVDLRSPATPYFDLTTTTAGAVPGSNASCNSDGGMGLPELASDLNAASSSTSSMSGS</sequence>
<dbReference type="AlphaFoldDB" id="A0A9W8DMX4"/>
<dbReference type="PANTHER" id="PTHR10257:SF3">
    <property type="entry name" value="SERINE_THREONINE-PROTEIN PHOSPHATASE 2A 56 KDA REGULATORY SUBUNIT GAMMA ISOFORM"/>
    <property type="match status" value="1"/>
</dbReference>
<feature type="region of interest" description="Disordered" evidence="1">
    <location>
        <begin position="1"/>
        <end position="60"/>
    </location>
</feature>
<feature type="compositionally biased region" description="Low complexity" evidence="1">
    <location>
        <begin position="497"/>
        <end position="516"/>
    </location>
</feature>
<name>A0A9W8DMX4_9FUNG</name>
<reference evidence="2" key="1">
    <citation type="submission" date="2022-07" db="EMBL/GenBank/DDBJ databases">
        <title>Phylogenomic reconstructions and comparative analyses of Kickxellomycotina fungi.</title>
        <authorList>
            <person name="Reynolds N.K."/>
            <person name="Stajich J.E."/>
            <person name="Barry K."/>
            <person name="Grigoriev I.V."/>
            <person name="Crous P."/>
            <person name="Smith M.E."/>
        </authorList>
    </citation>
    <scope>NUCLEOTIDE SEQUENCE</scope>
    <source>
        <strain evidence="2">RSA 861</strain>
    </source>
</reference>
<dbReference type="FunFam" id="1.25.10.10:FF:000331">
    <property type="entry name" value="Phosphoprotein phosphatase, putative"/>
    <property type="match status" value="1"/>
</dbReference>
<proteinExistence type="predicted"/>
<evidence type="ECO:0000313" key="3">
    <source>
        <dbReference type="Proteomes" id="UP001150569"/>
    </source>
</evidence>
<dbReference type="OrthoDB" id="10264446at2759"/>
<accession>A0A9W8DMX4</accession>
<feature type="region of interest" description="Disordered" evidence="1">
    <location>
        <begin position="611"/>
        <end position="637"/>
    </location>
</feature>
<comment type="caution">
    <text evidence="2">The sequence shown here is derived from an EMBL/GenBank/DDBJ whole genome shotgun (WGS) entry which is preliminary data.</text>
</comment>
<feature type="region of interest" description="Disordered" evidence="1">
    <location>
        <begin position="492"/>
        <end position="553"/>
    </location>
</feature>
<dbReference type="GO" id="GO:0000159">
    <property type="term" value="C:protein phosphatase type 2A complex"/>
    <property type="evidence" value="ECO:0007669"/>
    <property type="project" value="InterPro"/>
</dbReference>
<dbReference type="InterPro" id="IPR016024">
    <property type="entry name" value="ARM-type_fold"/>
</dbReference>
<dbReference type="Proteomes" id="UP001150569">
    <property type="component" value="Unassembled WGS sequence"/>
</dbReference>
<dbReference type="GO" id="GO:0019888">
    <property type="term" value="F:protein phosphatase regulator activity"/>
    <property type="evidence" value="ECO:0007669"/>
    <property type="project" value="InterPro"/>
</dbReference>
<keyword evidence="3" id="KW-1185">Reference proteome</keyword>
<gene>
    <name evidence="2" type="primary">RTS1_2</name>
    <name evidence="2" type="ORF">IWQ60_010459</name>
</gene>
<dbReference type="EMBL" id="JANBPT010001003">
    <property type="protein sequence ID" value="KAJ1910806.1"/>
    <property type="molecule type" value="Genomic_DNA"/>
</dbReference>
<dbReference type="InterPro" id="IPR002554">
    <property type="entry name" value="PP2A_B56"/>
</dbReference>
<organism evidence="2 3">
    <name type="scientific">Tieghemiomyces parasiticus</name>
    <dbReference type="NCBI Taxonomy" id="78921"/>
    <lineage>
        <taxon>Eukaryota</taxon>
        <taxon>Fungi</taxon>
        <taxon>Fungi incertae sedis</taxon>
        <taxon>Zoopagomycota</taxon>
        <taxon>Kickxellomycotina</taxon>
        <taxon>Dimargaritomycetes</taxon>
        <taxon>Dimargaritales</taxon>
        <taxon>Dimargaritaceae</taxon>
        <taxon>Tieghemiomyces</taxon>
    </lineage>
</organism>
<dbReference type="InterPro" id="IPR011989">
    <property type="entry name" value="ARM-like"/>
</dbReference>
<feature type="compositionally biased region" description="Low complexity" evidence="1">
    <location>
        <begin position="621"/>
        <end position="637"/>
    </location>
</feature>
<evidence type="ECO:0000313" key="2">
    <source>
        <dbReference type="EMBL" id="KAJ1910806.1"/>
    </source>
</evidence>
<dbReference type="SUPFAM" id="SSF48371">
    <property type="entry name" value="ARM repeat"/>
    <property type="match status" value="1"/>
</dbReference>
<dbReference type="GO" id="GO:0007165">
    <property type="term" value="P:signal transduction"/>
    <property type="evidence" value="ECO:0007669"/>
    <property type="project" value="InterPro"/>
</dbReference>
<dbReference type="PANTHER" id="PTHR10257">
    <property type="entry name" value="SERINE/THREONINE PROTEIN PHOSPHATASE 2A PP2A REGULATORY SUBUNIT B"/>
    <property type="match status" value="1"/>
</dbReference>